<evidence type="ECO:0000256" key="1">
    <source>
        <dbReference type="SAM" id="MobiDB-lite"/>
    </source>
</evidence>
<keyword evidence="2" id="KW-1133">Transmembrane helix</keyword>
<proteinExistence type="predicted"/>
<dbReference type="AlphaFoldDB" id="A0A7W6Q4V2"/>
<feature type="region of interest" description="Disordered" evidence="1">
    <location>
        <begin position="1"/>
        <end position="97"/>
    </location>
</feature>
<feature type="compositionally biased region" description="Polar residues" evidence="1">
    <location>
        <begin position="1"/>
        <end position="13"/>
    </location>
</feature>
<keyword evidence="4" id="KW-1185">Reference proteome</keyword>
<protein>
    <submittedName>
        <fullName evidence="3">Uncharacterized protein</fullName>
    </submittedName>
</protein>
<reference evidence="3 4" key="1">
    <citation type="submission" date="2020-08" db="EMBL/GenBank/DDBJ databases">
        <title>Genomic Encyclopedia of Type Strains, Phase IV (KMG-IV): sequencing the most valuable type-strain genomes for metagenomic binning, comparative biology and taxonomic classification.</title>
        <authorList>
            <person name="Goeker M."/>
        </authorList>
    </citation>
    <scope>NUCLEOTIDE SEQUENCE [LARGE SCALE GENOMIC DNA]</scope>
    <source>
        <strain evidence="3 4">DSM 101015</strain>
    </source>
</reference>
<dbReference type="RefSeq" id="WP_025054326.1">
    <property type="nucleotide sequence ID" value="NZ_JACIFU010000001.1"/>
</dbReference>
<organism evidence="3 4">
    <name type="scientific">Sulfitobacter noctilucicola</name>
    <dbReference type="NCBI Taxonomy" id="1342301"/>
    <lineage>
        <taxon>Bacteria</taxon>
        <taxon>Pseudomonadati</taxon>
        <taxon>Pseudomonadota</taxon>
        <taxon>Alphaproteobacteria</taxon>
        <taxon>Rhodobacterales</taxon>
        <taxon>Roseobacteraceae</taxon>
        <taxon>Sulfitobacter</taxon>
    </lineage>
</organism>
<sequence length="239" mass="26347">MATEMQTKQQADTSPDAGPPSDLDPNALAAIRELLHTEATEPVQPAPERQTEAPAQAVPVAPVAPRRTRSAAAPLEAPAVSPKGQPQQEAFADLPNEPVRRAAAPGLKARIMSYRPTPKHMILFSIALLVLFRPWLVIGLFFLSLFVMVGVFLILGYDGFWRRAMGLARWYAQRRPSRAAELHQKLDAFAMKWDAVLDRFPEGSVDGLYLPDFGELEAAESRHDAALERRFSDLREGGA</sequence>
<evidence type="ECO:0000313" key="3">
    <source>
        <dbReference type="EMBL" id="MBB4173197.1"/>
    </source>
</evidence>
<dbReference type="EMBL" id="JACIFU010000001">
    <property type="protein sequence ID" value="MBB4173197.1"/>
    <property type="molecule type" value="Genomic_DNA"/>
</dbReference>
<dbReference type="OrthoDB" id="7861530at2"/>
<accession>A0A7W6Q4V2</accession>
<dbReference type="Proteomes" id="UP000565745">
    <property type="component" value="Unassembled WGS sequence"/>
</dbReference>
<evidence type="ECO:0000313" key="4">
    <source>
        <dbReference type="Proteomes" id="UP000565745"/>
    </source>
</evidence>
<evidence type="ECO:0000256" key="2">
    <source>
        <dbReference type="SAM" id="Phobius"/>
    </source>
</evidence>
<keyword evidence="2" id="KW-0472">Membrane</keyword>
<keyword evidence="2" id="KW-0812">Transmembrane</keyword>
<gene>
    <name evidence="3" type="ORF">GGR93_000958</name>
</gene>
<feature type="transmembrane region" description="Helical" evidence="2">
    <location>
        <begin position="142"/>
        <end position="161"/>
    </location>
</feature>
<feature type="compositionally biased region" description="Low complexity" evidence="1">
    <location>
        <begin position="53"/>
        <end position="74"/>
    </location>
</feature>
<comment type="caution">
    <text evidence="3">The sequence shown here is derived from an EMBL/GenBank/DDBJ whole genome shotgun (WGS) entry which is preliminary data.</text>
</comment>
<name>A0A7W6Q4V2_9RHOB</name>